<evidence type="ECO:0000256" key="5">
    <source>
        <dbReference type="ARBA" id="ARBA00022475"/>
    </source>
</evidence>
<keyword evidence="16" id="KW-0282">Flagellum</keyword>
<keyword evidence="10" id="KW-0472">Membrane</keyword>
<comment type="subcellular location">
    <subcellularLocation>
        <location evidence="1">Cell membrane</location>
        <topology evidence="1">Peripheral membrane protein</topology>
        <orientation evidence="1">Cytoplasmic side</orientation>
    </subcellularLocation>
</comment>
<reference evidence="16 17" key="1">
    <citation type="submission" date="2023-04" db="EMBL/GenBank/DDBJ databases">
        <title>Halomonas strains isolated from rhizosphere soil.</title>
        <authorList>
            <person name="Xu L."/>
            <person name="Sun J.-Q."/>
        </authorList>
    </citation>
    <scope>NUCLEOTIDE SEQUENCE [LARGE SCALE GENOMIC DNA]</scope>
    <source>
        <strain evidence="16 17">LN1S58</strain>
    </source>
</reference>
<evidence type="ECO:0000313" key="17">
    <source>
        <dbReference type="Proteomes" id="UP001244242"/>
    </source>
</evidence>
<dbReference type="SMART" id="SM00382">
    <property type="entry name" value="AAA"/>
    <property type="match status" value="1"/>
</dbReference>
<evidence type="ECO:0000256" key="1">
    <source>
        <dbReference type="ARBA" id="ARBA00004413"/>
    </source>
</evidence>
<evidence type="ECO:0000259" key="14">
    <source>
        <dbReference type="SMART" id="SM00382"/>
    </source>
</evidence>
<keyword evidence="8" id="KW-0653">Protein transport</keyword>
<dbReference type="InterPro" id="IPR000897">
    <property type="entry name" value="SRP54_GTPase_dom"/>
</dbReference>
<comment type="similarity">
    <text evidence="2">Belongs to the GTP-binding SRP family.</text>
</comment>
<keyword evidence="4" id="KW-0813">Transport</keyword>
<comment type="caution">
    <text evidence="16">The sequence shown here is derived from an EMBL/GenBank/DDBJ whole genome shotgun (WGS) entry which is preliminary data.</text>
</comment>
<comment type="function">
    <text evidence="12">Necessary for flagellar biosynthesis. May be involved in translocation of the flagellum.</text>
</comment>
<dbReference type="CDD" id="cd17873">
    <property type="entry name" value="FlhF"/>
    <property type="match status" value="1"/>
</dbReference>
<sequence length="717" mass="77634">MSVMRFTGANGREAMRQVRAALGDDALILANRHTEAGVEILAQADQAASPRRAPAVAPVPERPIPSPAAPAGEGDAFQAMSAQLLKEMQDMRALLSRARAAPSPADDCRQRLARWLAEAGFGEAIAEELLAGLPEELEAADDESRQAWLVRQLAARLAVIDDEQALLERGGILALVGPTGVGKTTTTAKLAARYVMRHGPGQVALVTTDGFRIGAHEQLRIYAELLDIPMHALDAEQPLDALLSRLADKRFVIIDTVGMSQRDRGIITQVARLQGGPVPVRLALMLNAASQPETLEEVITNYRQAAHASGASLDDCVISKHDEAGRTGPLLDALMRHGLRLLFVAHGQRVPEDLMVADAADLVHQALATRRATAAPVPVASSGARGLLGEGRRVSVILDELRRRLTGFTALEAAWALSTLPPSLQGERLDALLDRAHDAAAGMLWMPRARVRGHDWSSPDVLLDDRGDWAVMPQLQHRQPAGQVARLDWAEQTLGAAVHLLPTLPDGEARDWLAARDGAWIAQARATQRVAHAGERRSLRDLVALATPQGGSLRRSKGREVWVRLTRLSLRDGDRSPSPLCAWFGELEDRESGRRLGRRYWLAPEWLGDDAVSLLLGQLDAEALPRLTRRALRRLEETQPSATPELRLSIAAGLATVAGQLERSEAQWAMDLRAGLLGLLGGRRRRNAEALLEALLYLGMARDAIRQLGAAGREGLG</sequence>
<dbReference type="NCBIfam" id="TIGR03499">
    <property type="entry name" value="FlhF"/>
    <property type="match status" value="1"/>
</dbReference>
<dbReference type="InterPro" id="IPR027417">
    <property type="entry name" value="P-loop_NTPase"/>
</dbReference>
<dbReference type="PANTHER" id="PTHR43134:SF3">
    <property type="entry name" value="FLAGELLAR BIOSYNTHESIS PROTEIN FLHF"/>
    <property type="match status" value="1"/>
</dbReference>
<evidence type="ECO:0000256" key="6">
    <source>
        <dbReference type="ARBA" id="ARBA00022741"/>
    </source>
</evidence>
<evidence type="ECO:0000256" key="10">
    <source>
        <dbReference type="ARBA" id="ARBA00023136"/>
    </source>
</evidence>
<dbReference type="Gene3D" id="3.40.50.300">
    <property type="entry name" value="P-loop containing nucleotide triphosphate hydrolases"/>
    <property type="match status" value="1"/>
</dbReference>
<dbReference type="InterPro" id="IPR003593">
    <property type="entry name" value="AAA+_ATPase"/>
</dbReference>
<dbReference type="InterPro" id="IPR047040">
    <property type="entry name" value="FlhF__GTPase_dom"/>
</dbReference>
<organism evidence="16 17">
    <name type="scientific">Halomonas kalidii</name>
    <dbReference type="NCBI Taxonomy" id="3043293"/>
    <lineage>
        <taxon>Bacteria</taxon>
        <taxon>Pseudomonadati</taxon>
        <taxon>Pseudomonadota</taxon>
        <taxon>Gammaproteobacteria</taxon>
        <taxon>Oceanospirillales</taxon>
        <taxon>Halomonadaceae</taxon>
        <taxon>Halomonas</taxon>
    </lineage>
</organism>
<evidence type="ECO:0000256" key="11">
    <source>
        <dbReference type="ARBA" id="ARBA00023225"/>
    </source>
</evidence>
<keyword evidence="5" id="KW-1003">Cell membrane</keyword>
<keyword evidence="11" id="KW-1006">Bacterial flagellum protein export</keyword>
<dbReference type="InterPro" id="IPR020006">
    <property type="entry name" value="FlhF"/>
</dbReference>
<dbReference type="EMBL" id="JASCQO010000041">
    <property type="protein sequence ID" value="MDI5935194.1"/>
    <property type="molecule type" value="Genomic_DNA"/>
</dbReference>
<evidence type="ECO:0000256" key="2">
    <source>
        <dbReference type="ARBA" id="ARBA00008531"/>
    </source>
</evidence>
<evidence type="ECO:0000256" key="4">
    <source>
        <dbReference type="ARBA" id="ARBA00022448"/>
    </source>
</evidence>
<evidence type="ECO:0000256" key="8">
    <source>
        <dbReference type="ARBA" id="ARBA00022927"/>
    </source>
</evidence>
<keyword evidence="9" id="KW-0342">GTP-binding</keyword>
<evidence type="ECO:0000256" key="12">
    <source>
        <dbReference type="ARBA" id="ARBA00025337"/>
    </source>
</evidence>
<keyword evidence="6" id="KW-0547">Nucleotide-binding</keyword>
<dbReference type="Gene3D" id="1.20.120.1380">
    <property type="entry name" value="Flagellar FlhF biosynthesis protein, N domain"/>
    <property type="match status" value="1"/>
</dbReference>
<keyword evidence="16" id="KW-0966">Cell projection</keyword>
<feature type="domain" description="SRP54-type proteins GTP-binding" evidence="15">
    <location>
        <begin position="170"/>
        <end position="368"/>
    </location>
</feature>
<accession>A0ABT6VNV6</accession>
<protein>
    <recommendedName>
        <fullName evidence="3 13">Flagellar biosynthesis protein FlhF</fullName>
    </recommendedName>
</protein>
<keyword evidence="7" id="KW-1005">Bacterial flagellum biogenesis</keyword>
<dbReference type="PANTHER" id="PTHR43134">
    <property type="entry name" value="SIGNAL RECOGNITION PARTICLE RECEPTOR SUBUNIT ALPHA"/>
    <property type="match status" value="1"/>
</dbReference>
<name>A0ABT6VNV6_9GAMM</name>
<dbReference type="SMART" id="SM00962">
    <property type="entry name" value="SRP54"/>
    <property type="match status" value="1"/>
</dbReference>
<dbReference type="SUPFAM" id="SSF52540">
    <property type="entry name" value="P-loop containing nucleoside triphosphate hydrolases"/>
    <property type="match status" value="1"/>
</dbReference>
<dbReference type="Pfam" id="PF00448">
    <property type="entry name" value="SRP54"/>
    <property type="match status" value="1"/>
</dbReference>
<feature type="domain" description="AAA+ ATPase" evidence="14">
    <location>
        <begin position="169"/>
        <end position="351"/>
    </location>
</feature>
<dbReference type="Proteomes" id="UP001244242">
    <property type="component" value="Unassembled WGS sequence"/>
</dbReference>
<evidence type="ECO:0000256" key="9">
    <source>
        <dbReference type="ARBA" id="ARBA00023134"/>
    </source>
</evidence>
<evidence type="ECO:0000259" key="15">
    <source>
        <dbReference type="SMART" id="SM00962"/>
    </source>
</evidence>
<dbReference type="RefSeq" id="WP_282722641.1">
    <property type="nucleotide sequence ID" value="NZ_JASCQO010000041.1"/>
</dbReference>
<evidence type="ECO:0000256" key="3">
    <source>
        <dbReference type="ARBA" id="ARBA00014919"/>
    </source>
</evidence>
<evidence type="ECO:0000256" key="7">
    <source>
        <dbReference type="ARBA" id="ARBA00022795"/>
    </source>
</evidence>
<keyword evidence="17" id="KW-1185">Reference proteome</keyword>
<gene>
    <name evidence="16" type="primary">flhF</name>
    <name evidence="16" type="ORF">QLQ84_15475</name>
</gene>
<keyword evidence="16" id="KW-0969">Cilium</keyword>
<evidence type="ECO:0000313" key="16">
    <source>
        <dbReference type="EMBL" id="MDI5935194.1"/>
    </source>
</evidence>
<evidence type="ECO:0000256" key="13">
    <source>
        <dbReference type="NCBIfam" id="TIGR03499"/>
    </source>
</evidence>
<proteinExistence type="inferred from homology"/>